<protein>
    <submittedName>
        <fullName evidence="2">MerR family transcriptional regulator</fullName>
    </submittedName>
</protein>
<reference evidence="2 3" key="1">
    <citation type="submission" date="2018-07" db="EMBL/GenBank/DDBJ databases">
        <title>Genome analysis of Runella aurantiaca.</title>
        <authorList>
            <person name="Yang X."/>
        </authorList>
    </citation>
    <scope>NUCLEOTIDE SEQUENCE [LARGE SCALE GENOMIC DNA]</scope>
    <source>
        <strain evidence="2 3">YX9</strain>
    </source>
</reference>
<organism evidence="2 3">
    <name type="scientific">Runella aurantiaca</name>
    <dbReference type="NCBI Taxonomy" id="2282308"/>
    <lineage>
        <taxon>Bacteria</taxon>
        <taxon>Pseudomonadati</taxon>
        <taxon>Bacteroidota</taxon>
        <taxon>Cytophagia</taxon>
        <taxon>Cytophagales</taxon>
        <taxon>Spirosomataceae</taxon>
        <taxon>Runella</taxon>
    </lineage>
</organism>
<dbReference type="Pfam" id="PF13411">
    <property type="entry name" value="MerR_1"/>
    <property type="match status" value="1"/>
</dbReference>
<keyword evidence="3" id="KW-1185">Reference proteome</keyword>
<dbReference type="EMBL" id="QPIW01000016">
    <property type="protein sequence ID" value="RDB04404.1"/>
    <property type="molecule type" value="Genomic_DNA"/>
</dbReference>
<dbReference type="SUPFAM" id="SSF46955">
    <property type="entry name" value="Putative DNA-binding domain"/>
    <property type="match status" value="1"/>
</dbReference>
<name>A0A369IB12_9BACT</name>
<evidence type="ECO:0000313" key="2">
    <source>
        <dbReference type="EMBL" id="RDB04404.1"/>
    </source>
</evidence>
<feature type="domain" description="HTH merR-type" evidence="1">
    <location>
        <begin position="10"/>
        <end position="79"/>
    </location>
</feature>
<dbReference type="InterPro" id="IPR000551">
    <property type="entry name" value="MerR-type_HTH_dom"/>
</dbReference>
<accession>A0A369IB12</accession>
<dbReference type="SMART" id="SM00422">
    <property type="entry name" value="HTH_MERR"/>
    <property type="match status" value="1"/>
</dbReference>
<dbReference type="OrthoDB" id="9810140at2"/>
<dbReference type="RefSeq" id="WP_114462507.1">
    <property type="nucleotide sequence ID" value="NZ_QPIW01000016.1"/>
</dbReference>
<comment type="caution">
    <text evidence="2">The sequence shown here is derived from an EMBL/GenBank/DDBJ whole genome shotgun (WGS) entry which is preliminary data.</text>
</comment>
<dbReference type="InterPro" id="IPR009061">
    <property type="entry name" value="DNA-bd_dom_put_sf"/>
</dbReference>
<evidence type="ECO:0000313" key="3">
    <source>
        <dbReference type="Proteomes" id="UP000253141"/>
    </source>
</evidence>
<proteinExistence type="predicted"/>
<dbReference type="AlphaFoldDB" id="A0A369IB12"/>
<sequence length="108" mass="12915">MNDDSHKLYYNINEVAVRYGFDASKLRYWESVFPMLKPEKRGGDRIYTLADLEILDEIVYLVEHKKHKLSAARQIMESDRSQRTKIKRAIQQLEVVKRYLQDVKELLK</sequence>
<dbReference type="GO" id="GO:0006355">
    <property type="term" value="P:regulation of DNA-templated transcription"/>
    <property type="evidence" value="ECO:0007669"/>
    <property type="project" value="InterPro"/>
</dbReference>
<dbReference type="GO" id="GO:0003677">
    <property type="term" value="F:DNA binding"/>
    <property type="evidence" value="ECO:0007669"/>
    <property type="project" value="InterPro"/>
</dbReference>
<evidence type="ECO:0000259" key="1">
    <source>
        <dbReference type="SMART" id="SM00422"/>
    </source>
</evidence>
<gene>
    <name evidence="2" type="ORF">DVG78_18365</name>
</gene>
<dbReference type="Proteomes" id="UP000253141">
    <property type="component" value="Unassembled WGS sequence"/>
</dbReference>
<dbReference type="Gene3D" id="1.10.1660.10">
    <property type="match status" value="1"/>
</dbReference>